<evidence type="ECO:0000313" key="2">
    <source>
        <dbReference type="Proteomes" id="UP001234297"/>
    </source>
</evidence>
<accession>A0ACC2K642</accession>
<dbReference type="Proteomes" id="UP001234297">
    <property type="component" value="Chromosome 12"/>
</dbReference>
<gene>
    <name evidence="1" type="ORF">MRB53_035932</name>
</gene>
<organism evidence="1 2">
    <name type="scientific">Persea americana</name>
    <name type="common">Avocado</name>
    <dbReference type="NCBI Taxonomy" id="3435"/>
    <lineage>
        <taxon>Eukaryota</taxon>
        <taxon>Viridiplantae</taxon>
        <taxon>Streptophyta</taxon>
        <taxon>Embryophyta</taxon>
        <taxon>Tracheophyta</taxon>
        <taxon>Spermatophyta</taxon>
        <taxon>Magnoliopsida</taxon>
        <taxon>Magnoliidae</taxon>
        <taxon>Laurales</taxon>
        <taxon>Lauraceae</taxon>
        <taxon>Persea</taxon>
    </lineage>
</organism>
<dbReference type="EMBL" id="CM056820">
    <property type="protein sequence ID" value="KAJ8616560.1"/>
    <property type="molecule type" value="Genomic_DNA"/>
</dbReference>
<reference evidence="1 2" key="1">
    <citation type="journal article" date="2022" name="Hortic Res">
        <title>A haplotype resolved chromosomal level avocado genome allows analysis of novel avocado genes.</title>
        <authorList>
            <person name="Nath O."/>
            <person name="Fletcher S.J."/>
            <person name="Hayward A."/>
            <person name="Shaw L.M."/>
            <person name="Masouleh A.K."/>
            <person name="Furtado A."/>
            <person name="Henry R.J."/>
            <person name="Mitter N."/>
        </authorList>
    </citation>
    <scope>NUCLEOTIDE SEQUENCE [LARGE SCALE GENOMIC DNA]</scope>
    <source>
        <strain evidence="2">cv. Hass</strain>
    </source>
</reference>
<comment type="caution">
    <text evidence="1">The sequence shown here is derived from an EMBL/GenBank/DDBJ whole genome shotgun (WGS) entry which is preliminary data.</text>
</comment>
<evidence type="ECO:0000313" key="1">
    <source>
        <dbReference type="EMBL" id="KAJ8616560.1"/>
    </source>
</evidence>
<proteinExistence type="predicted"/>
<sequence length="875" mass="96421">MHFRAKRQVFGVSNQLRYSLEFGSGATQLLDEEVGALREIAKTLGKENWNFSGDPCSREWGWVDPTPLKGFENAVTCNCSYQNNTVCHVVSIILKGHNLQGVLPPELVKLPYLQEIDLTRNYLNGTIPAEWGSMQLVNISLIGNRLTGPIPKQLGNITTLRKLTLEANQLSGPLPPELGNLVKIERILISSNAFSGELPMTLAKLTNLKDFRISDNHFSGKIPDFIQNWTQLEKIAIQGSGLEGPIPFGISSLEKLTDLRISDINGTSSDFPPLSNMKSMKTLILRNCNLTGPIPAYVGTMAKLKTLDLSFNKFVGQAPSTVDNLSKSNFIYFTNNLLTGAVTDWMLKRGDNIDLSYNNFTMGSYGQCQQGNVNLFGSSSTVKNLSGPAPCLKNFRCPKSLLSSLHINCGGKEVTISGVNGSTAFSEDQDSGGASKFDLSTENWGFSSTGNFLDNHQDSDNYIALNKSRLTMPDFDLYSSARLSPLSLTYYGLCLWNGNYTVELHFAEIMFTDDKTYSSLGKRIFDIYIQGKLVLKDFNIENEAGGTQRAVVKNFTAIVTTNTLEIRFYWAGKGTQSIPVRGTYGPLISAISVDSDFIPPSEGEKKISASIVIGIVASVICVIFLILGILWRKGYLGRKSTMDEDMRRLDLQTGSFTLRQIKAATNNFDVANKIGEGGFGPVYKGLLSDGTVIAVKQLSSKSKQGNREFVNELGMITALQHPNLVKLYGCCIEGNQLLLVYEYMENNSLARSLFGPEEQQLKLDWPTRHRICVGVARDVYSFGIVALEIVCGMRNSNYRPKEDCANLLDWAYSQQVRGSLIELVDPKLGSEFNKEEAMGMLTVALLCTNASPTLRPSMSAVVSMLEGRTVIQNLT</sequence>
<protein>
    <submittedName>
        <fullName evidence="1">Uncharacterized protein</fullName>
    </submittedName>
</protein>
<keyword evidence="2" id="KW-1185">Reference proteome</keyword>
<name>A0ACC2K642_PERAE</name>